<dbReference type="PROSITE" id="PS50850">
    <property type="entry name" value="MFS"/>
    <property type="match status" value="1"/>
</dbReference>
<feature type="transmembrane region" description="Helical" evidence="6">
    <location>
        <begin position="476"/>
        <end position="499"/>
    </location>
</feature>
<evidence type="ECO:0000256" key="5">
    <source>
        <dbReference type="ARBA" id="ARBA00023136"/>
    </source>
</evidence>
<feature type="transmembrane region" description="Helical" evidence="6">
    <location>
        <begin position="454"/>
        <end position="470"/>
    </location>
</feature>
<feature type="domain" description="Major facilitator superfamily (MFS) profile" evidence="7">
    <location>
        <begin position="93"/>
        <end position="564"/>
    </location>
</feature>
<evidence type="ECO:0000256" key="1">
    <source>
        <dbReference type="ARBA" id="ARBA00004141"/>
    </source>
</evidence>
<dbReference type="PANTHER" id="PTHR23511">
    <property type="entry name" value="SYNAPTIC VESICLE GLYCOPROTEIN 2"/>
    <property type="match status" value="1"/>
</dbReference>
<feature type="transmembrane region" description="Helical" evidence="6">
    <location>
        <begin position="91"/>
        <end position="113"/>
    </location>
</feature>
<accession>A0ABR4G0T0</accession>
<keyword evidence="9" id="KW-1185">Reference proteome</keyword>
<gene>
    <name evidence="8" type="ORF">BJX66DRAFT_307560</name>
</gene>
<feature type="transmembrane region" description="Helical" evidence="6">
    <location>
        <begin position="540"/>
        <end position="559"/>
    </location>
</feature>
<organism evidence="8 9">
    <name type="scientific">Aspergillus keveii</name>
    <dbReference type="NCBI Taxonomy" id="714993"/>
    <lineage>
        <taxon>Eukaryota</taxon>
        <taxon>Fungi</taxon>
        <taxon>Dikarya</taxon>
        <taxon>Ascomycota</taxon>
        <taxon>Pezizomycotina</taxon>
        <taxon>Eurotiomycetes</taxon>
        <taxon>Eurotiomycetidae</taxon>
        <taxon>Eurotiales</taxon>
        <taxon>Aspergillaceae</taxon>
        <taxon>Aspergillus</taxon>
        <taxon>Aspergillus subgen. Nidulantes</taxon>
    </lineage>
</organism>
<feature type="transmembrane region" description="Helical" evidence="6">
    <location>
        <begin position="182"/>
        <end position="208"/>
    </location>
</feature>
<name>A0ABR4G0T0_9EURO</name>
<keyword evidence="3 6" id="KW-0812">Transmembrane</keyword>
<dbReference type="InterPro" id="IPR036259">
    <property type="entry name" value="MFS_trans_sf"/>
</dbReference>
<sequence>MANEFGQSRSEEITCERNVEAQSTFATSTLVADVEKAVPAKSATAEKQHKSFYGSVIATSCSKTGCGAIFEGKVQLLNHALLDLGMGRYQWFLFLMTSVGWFLDSFWITSFTVINPSASNEALFFYSNNKATYLPLALFVGLTTGAAAWSWMSDTLGRKWIFTSTVVLMGMGGLVGAGMPSFTGLCVVGCVVGIAVGGNGSVAGMILIESLPASHQWLLAAQGAFWGLGQVVAYAIGWAFIEEYTCGTGPDSISTAEALGHSKRADSDSSSSSSCHYVSNKGWRYVWWTFGCITLFLYLCRFSFPLHETPKHLLSRRRDAEATQIVRDIAAYNNRQTWLSEASFARIDSTTDTSNEKRHRRQPRVHALLTSLGPLGIPALLALWAMTGLTFPLYKTYLATYLSSHGVIPLTASAVTRAHLFSHSIYISLCAVPGPIIAALLLETKFLGRKRTGALFAFLTGLFMLLSTLSRSENAALAFSCILSFLEYGTLAILTTYTLKLLPSPIRGSGMAVMGGTWGLFGLVARIVDVFVEESVAGGGPVWFCGAVWIVLVGAWVAGSRETRGRAAA</sequence>
<feature type="transmembrane region" description="Helical" evidence="6">
    <location>
        <begin position="285"/>
        <end position="304"/>
    </location>
</feature>
<evidence type="ECO:0000259" key="7">
    <source>
        <dbReference type="PROSITE" id="PS50850"/>
    </source>
</evidence>
<dbReference type="PANTHER" id="PTHR23511:SF5">
    <property type="entry name" value="MAJOR FACILITATOR-TYPE TRANSPORTER HXNZ-RELATED"/>
    <property type="match status" value="1"/>
</dbReference>
<feature type="transmembrane region" description="Helical" evidence="6">
    <location>
        <begin position="511"/>
        <end position="528"/>
    </location>
</feature>
<evidence type="ECO:0000256" key="6">
    <source>
        <dbReference type="SAM" id="Phobius"/>
    </source>
</evidence>
<dbReference type="InterPro" id="IPR011701">
    <property type="entry name" value="MFS"/>
</dbReference>
<feature type="transmembrane region" description="Helical" evidence="6">
    <location>
        <begin position="159"/>
        <end position="176"/>
    </location>
</feature>
<dbReference type="EMBL" id="JBFTWV010000069">
    <property type="protein sequence ID" value="KAL2789112.1"/>
    <property type="molecule type" value="Genomic_DNA"/>
</dbReference>
<comment type="subcellular location">
    <subcellularLocation>
        <location evidence="1">Membrane</location>
        <topology evidence="1">Multi-pass membrane protein</topology>
    </subcellularLocation>
</comment>
<evidence type="ECO:0000256" key="4">
    <source>
        <dbReference type="ARBA" id="ARBA00022989"/>
    </source>
</evidence>
<feature type="transmembrane region" description="Helical" evidence="6">
    <location>
        <begin position="367"/>
        <end position="386"/>
    </location>
</feature>
<keyword evidence="5 6" id="KW-0472">Membrane</keyword>
<protein>
    <submittedName>
        <fullName evidence="8">Major facilitator superfamily domain-containing protein</fullName>
    </submittedName>
</protein>
<comment type="caution">
    <text evidence="8">The sequence shown here is derived from an EMBL/GenBank/DDBJ whole genome shotgun (WGS) entry which is preliminary data.</text>
</comment>
<feature type="transmembrane region" description="Helical" evidence="6">
    <location>
        <begin position="133"/>
        <end position="152"/>
    </location>
</feature>
<dbReference type="InterPro" id="IPR020846">
    <property type="entry name" value="MFS_dom"/>
</dbReference>
<keyword evidence="2" id="KW-0813">Transport</keyword>
<evidence type="ECO:0000313" key="8">
    <source>
        <dbReference type="EMBL" id="KAL2789112.1"/>
    </source>
</evidence>
<feature type="transmembrane region" description="Helical" evidence="6">
    <location>
        <begin position="217"/>
        <end position="241"/>
    </location>
</feature>
<evidence type="ECO:0000313" key="9">
    <source>
        <dbReference type="Proteomes" id="UP001610563"/>
    </source>
</evidence>
<evidence type="ECO:0000256" key="2">
    <source>
        <dbReference type="ARBA" id="ARBA00022448"/>
    </source>
</evidence>
<reference evidence="8 9" key="1">
    <citation type="submission" date="2024-07" db="EMBL/GenBank/DDBJ databases">
        <title>Section-level genome sequencing and comparative genomics of Aspergillus sections Usti and Cavernicolus.</title>
        <authorList>
            <consortium name="Lawrence Berkeley National Laboratory"/>
            <person name="Nybo J.L."/>
            <person name="Vesth T.C."/>
            <person name="Theobald S."/>
            <person name="Frisvad J.C."/>
            <person name="Larsen T.O."/>
            <person name="Kjaerboelling I."/>
            <person name="Rothschild-Mancinelli K."/>
            <person name="Lyhne E.K."/>
            <person name="Kogle M.E."/>
            <person name="Barry K."/>
            <person name="Clum A."/>
            <person name="Na H."/>
            <person name="Ledsgaard L."/>
            <person name="Lin J."/>
            <person name="Lipzen A."/>
            <person name="Kuo A."/>
            <person name="Riley R."/>
            <person name="Mondo S."/>
            <person name="Labutti K."/>
            <person name="Haridas S."/>
            <person name="Pangalinan J."/>
            <person name="Salamov A.A."/>
            <person name="Simmons B.A."/>
            <person name="Magnuson J.K."/>
            <person name="Chen J."/>
            <person name="Drula E."/>
            <person name="Henrissat B."/>
            <person name="Wiebenga A."/>
            <person name="Lubbers R.J."/>
            <person name="Gomes A.C."/>
            <person name="Makela M.R."/>
            <person name="Stajich J."/>
            <person name="Grigoriev I.V."/>
            <person name="Mortensen U.H."/>
            <person name="De Vries R.P."/>
            <person name="Baker S.E."/>
            <person name="Andersen M.R."/>
        </authorList>
    </citation>
    <scope>NUCLEOTIDE SEQUENCE [LARGE SCALE GENOMIC DNA]</scope>
    <source>
        <strain evidence="8 9">CBS 209.92</strain>
    </source>
</reference>
<dbReference type="Gene3D" id="1.20.1250.20">
    <property type="entry name" value="MFS general substrate transporter like domains"/>
    <property type="match status" value="1"/>
</dbReference>
<dbReference type="Proteomes" id="UP001610563">
    <property type="component" value="Unassembled WGS sequence"/>
</dbReference>
<evidence type="ECO:0000256" key="3">
    <source>
        <dbReference type="ARBA" id="ARBA00022692"/>
    </source>
</evidence>
<proteinExistence type="predicted"/>
<dbReference type="Pfam" id="PF07690">
    <property type="entry name" value="MFS_1"/>
    <property type="match status" value="1"/>
</dbReference>
<keyword evidence="4 6" id="KW-1133">Transmembrane helix</keyword>
<dbReference type="SUPFAM" id="SSF103473">
    <property type="entry name" value="MFS general substrate transporter"/>
    <property type="match status" value="1"/>
</dbReference>
<feature type="transmembrane region" description="Helical" evidence="6">
    <location>
        <begin position="425"/>
        <end position="442"/>
    </location>
</feature>